<dbReference type="Gene3D" id="1.10.45.10">
    <property type="entry name" value="Vanillyl-alcohol Oxidase, Chain A, domain 4"/>
    <property type="match status" value="1"/>
</dbReference>
<dbReference type="InterPro" id="IPR016171">
    <property type="entry name" value="Vanillyl_alc_oxidase_C-sub2"/>
</dbReference>
<protein>
    <submittedName>
        <fullName evidence="6">2-hydroxy-acid oxidase</fullName>
    </submittedName>
</protein>
<dbReference type="PANTHER" id="PTHR42934">
    <property type="entry name" value="GLYCOLATE OXIDASE SUBUNIT GLCD"/>
    <property type="match status" value="1"/>
</dbReference>
<evidence type="ECO:0000256" key="4">
    <source>
        <dbReference type="ARBA" id="ARBA00023002"/>
    </source>
</evidence>
<dbReference type="PROSITE" id="PS51387">
    <property type="entry name" value="FAD_PCMH"/>
    <property type="match status" value="1"/>
</dbReference>
<dbReference type="RefSeq" id="WP_043661594.1">
    <property type="nucleotide sequence ID" value="NZ_JSEG01000001.1"/>
</dbReference>
<dbReference type="InterPro" id="IPR016164">
    <property type="entry name" value="FAD-linked_Oxase-like_C"/>
</dbReference>
<dbReference type="InterPro" id="IPR004113">
    <property type="entry name" value="FAD-bd_oxidored_4_C"/>
</dbReference>
<dbReference type="Proteomes" id="UP000238081">
    <property type="component" value="Unassembled WGS sequence"/>
</dbReference>
<keyword evidence="3" id="KW-0274">FAD</keyword>
<dbReference type="InterPro" id="IPR036318">
    <property type="entry name" value="FAD-bd_PCMH-like_sf"/>
</dbReference>
<dbReference type="EMBL" id="LRDH01000001">
    <property type="protein sequence ID" value="PPV18026.1"/>
    <property type="molecule type" value="Genomic_DNA"/>
</dbReference>
<proteinExistence type="predicted"/>
<feature type="domain" description="FAD-binding PCMH-type" evidence="5">
    <location>
        <begin position="34"/>
        <end position="212"/>
    </location>
</feature>
<gene>
    <name evidence="6" type="ORF">AWN73_01055</name>
</gene>
<name>A0A2S7FFV1_CLOBU</name>
<comment type="caution">
    <text evidence="6">The sequence shown here is derived from an EMBL/GenBank/DDBJ whole genome shotgun (WGS) entry which is preliminary data.</text>
</comment>
<dbReference type="Gene3D" id="3.30.465.10">
    <property type="match status" value="1"/>
</dbReference>
<keyword evidence="2" id="KW-0285">Flavoprotein</keyword>
<dbReference type="InterPro" id="IPR016169">
    <property type="entry name" value="FAD-bd_PCMH_sub2"/>
</dbReference>
<dbReference type="InterPro" id="IPR016166">
    <property type="entry name" value="FAD-bd_PCMH"/>
</dbReference>
<keyword evidence="4" id="KW-0560">Oxidoreductase</keyword>
<evidence type="ECO:0000259" key="5">
    <source>
        <dbReference type="PROSITE" id="PS51387"/>
    </source>
</evidence>
<dbReference type="AlphaFoldDB" id="A0A2S7FFV1"/>
<accession>A0A2S7FFV1</accession>
<evidence type="ECO:0000256" key="2">
    <source>
        <dbReference type="ARBA" id="ARBA00022630"/>
    </source>
</evidence>
<comment type="cofactor">
    <cofactor evidence="1">
        <name>FAD</name>
        <dbReference type="ChEBI" id="CHEBI:57692"/>
    </cofactor>
</comment>
<evidence type="ECO:0000313" key="6">
    <source>
        <dbReference type="EMBL" id="PPV18026.1"/>
    </source>
</evidence>
<dbReference type="InterPro" id="IPR051914">
    <property type="entry name" value="FAD-linked_OxidoTrans_Type4"/>
</dbReference>
<evidence type="ECO:0000256" key="3">
    <source>
        <dbReference type="ARBA" id="ARBA00022827"/>
    </source>
</evidence>
<sequence length="454" mass="50116">MNYEELKNIVSGNNAVILGDNIENKYLTDGLGIKYGKAEALVFAENEEEVKKVIEYANNNNINITVRGGGTGLTGATIPIYGGIILDVSRMNRIIHIDEENMTITVEPGVLLKDIQSFVLEKNYFYPPDPGEKTSTIGGNVSTNAGGMRAVKYGVTRDYVRELNIVTGDGKLVTVGSRTIKNSSGLDLKNLIIGSEGTLGVITKIVLKIIPKPQKCISILVPFNNLRDGIECVTELIKSGSNPTAIEFMERDVVSNSERYLDLKLPYDGGKAFILLTFDGDETSININKDKARNAVFKKNAIDFVELNEKECEDTWKIRGALCSAVTAGSEQIPIDIVVPITKICDFAEYASFLGKKHNIKVIYFGHAGDGNIHLCVVRGNLTEEVWKNSSHNFLLELYGKSHEFKGIPSGEHGIGLDKREYFLCHESQNNIDIIRSIKSVFDKNLILNKGKVY</sequence>
<dbReference type="SUPFAM" id="SSF56176">
    <property type="entry name" value="FAD-binding/transporter-associated domain-like"/>
    <property type="match status" value="1"/>
</dbReference>
<dbReference type="GO" id="GO:0016491">
    <property type="term" value="F:oxidoreductase activity"/>
    <property type="evidence" value="ECO:0007669"/>
    <property type="project" value="UniProtKB-KW"/>
</dbReference>
<dbReference type="InterPro" id="IPR006094">
    <property type="entry name" value="Oxid_FAD_bind_N"/>
</dbReference>
<dbReference type="SUPFAM" id="SSF55103">
    <property type="entry name" value="FAD-linked oxidases, C-terminal domain"/>
    <property type="match status" value="1"/>
</dbReference>
<dbReference type="Pfam" id="PF01565">
    <property type="entry name" value="FAD_binding_4"/>
    <property type="match status" value="1"/>
</dbReference>
<dbReference type="GO" id="GO:0071949">
    <property type="term" value="F:FAD binding"/>
    <property type="evidence" value="ECO:0007669"/>
    <property type="project" value="InterPro"/>
</dbReference>
<reference evidence="6 7" key="1">
    <citation type="submission" date="2016-01" db="EMBL/GenBank/DDBJ databases">
        <title>Characterization of the Clostridium difficile lineages that are prevalent in Hong Kong and China.</title>
        <authorList>
            <person name="Kwok J.S.-L."/>
            <person name="Lam W.-Y."/>
            <person name="Ip M."/>
            <person name="Chan T.-F."/>
            <person name="Hawkey P.M."/>
            <person name="Tsui S.K.-W."/>
        </authorList>
    </citation>
    <scope>NUCLEOTIDE SEQUENCE [LARGE SCALE GENOMIC DNA]</scope>
    <source>
        <strain evidence="6 7">300064</strain>
    </source>
</reference>
<dbReference type="Gene3D" id="3.30.70.2740">
    <property type="match status" value="1"/>
</dbReference>
<organism evidence="6 7">
    <name type="scientific">Clostridium butyricum</name>
    <dbReference type="NCBI Taxonomy" id="1492"/>
    <lineage>
        <taxon>Bacteria</taxon>
        <taxon>Bacillati</taxon>
        <taxon>Bacillota</taxon>
        <taxon>Clostridia</taxon>
        <taxon>Eubacteriales</taxon>
        <taxon>Clostridiaceae</taxon>
        <taxon>Clostridium</taxon>
    </lineage>
</organism>
<evidence type="ECO:0000256" key="1">
    <source>
        <dbReference type="ARBA" id="ARBA00001974"/>
    </source>
</evidence>
<dbReference type="PANTHER" id="PTHR42934:SF2">
    <property type="entry name" value="GLYCOLATE OXIDASE SUBUNIT GLCD"/>
    <property type="match status" value="1"/>
</dbReference>
<evidence type="ECO:0000313" key="7">
    <source>
        <dbReference type="Proteomes" id="UP000238081"/>
    </source>
</evidence>
<dbReference type="Pfam" id="PF02913">
    <property type="entry name" value="FAD-oxidase_C"/>
    <property type="match status" value="1"/>
</dbReference>